<accession>A0A0F8YHF5</accession>
<name>A0A0F8YHF5_9ZZZZ</name>
<organism evidence="1">
    <name type="scientific">marine sediment metagenome</name>
    <dbReference type="NCBI Taxonomy" id="412755"/>
    <lineage>
        <taxon>unclassified sequences</taxon>
        <taxon>metagenomes</taxon>
        <taxon>ecological metagenomes</taxon>
    </lineage>
</organism>
<dbReference type="EMBL" id="LAZR01056917">
    <property type="protein sequence ID" value="KKK73150.1"/>
    <property type="molecule type" value="Genomic_DNA"/>
</dbReference>
<gene>
    <name evidence="1" type="ORF">LCGC14_2896720</name>
</gene>
<reference evidence="1" key="1">
    <citation type="journal article" date="2015" name="Nature">
        <title>Complex archaea that bridge the gap between prokaryotes and eukaryotes.</title>
        <authorList>
            <person name="Spang A."/>
            <person name="Saw J.H."/>
            <person name="Jorgensen S.L."/>
            <person name="Zaremba-Niedzwiedzka K."/>
            <person name="Martijn J."/>
            <person name="Lind A.E."/>
            <person name="van Eijk R."/>
            <person name="Schleper C."/>
            <person name="Guy L."/>
            <person name="Ettema T.J."/>
        </authorList>
    </citation>
    <scope>NUCLEOTIDE SEQUENCE</scope>
</reference>
<proteinExistence type="predicted"/>
<dbReference type="AlphaFoldDB" id="A0A0F8YHF5"/>
<protein>
    <submittedName>
        <fullName evidence="1">Uncharacterized protein</fullName>
    </submittedName>
</protein>
<comment type="caution">
    <text evidence="1">The sequence shown here is derived from an EMBL/GenBank/DDBJ whole genome shotgun (WGS) entry which is preliminary data.</text>
</comment>
<evidence type="ECO:0000313" key="1">
    <source>
        <dbReference type="EMBL" id="KKK73150.1"/>
    </source>
</evidence>
<sequence length="67" mass="7844">MTVYAWLIEAKPSVSTTPTYWGIDSDGEWEFVLDHNKAIRFSRKEDAEVFIRYYGWTEVTAVEHGWG</sequence>